<name>A0A059CMK8_EUCGR</name>
<evidence type="ECO:0000313" key="1">
    <source>
        <dbReference type="EMBL" id="KCW79170.1"/>
    </source>
</evidence>
<gene>
    <name evidence="1" type="ORF">EUGRSUZ_C00610</name>
</gene>
<proteinExistence type="predicted"/>
<dbReference type="AlphaFoldDB" id="A0A059CMK8"/>
<reference evidence="1" key="1">
    <citation type="submission" date="2013-07" db="EMBL/GenBank/DDBJ databases">
        <title>The genome of Eucalyptus grandis.</title>
        <authorList>
            <person name="Schmutz J."/>
            <person name="Hayes R."/>
            <person name="Myburg A."/>
            <person name="Tuskan G."/>
            <person name="Grattapaglia D."/>
            <person name="Rokhsar D.S."/>
        </authorList>
    </citation>
    <scope>NUCLEOTIDE SEQUENCE</scope>
    <source>
        <tissue evidence="1">Leaf extractions</tissue>
    </source>
</reference>
<dbReference type="Gramene" id="KCW79170">
    <property type="protein sequence ID" value="KCW79170"/>
    <property type="gene ID" value="EUGRSUZ_C00610"/>
</dbReference>
<accession>A0A059CMK8</accession>
<sequence>MSLPCATCKLITFNLVIRNKYCWSCLPDISCYPSTFLGADLMIVKGHNMNYKIVILLLGILQYPLLI</sequence>
<organism evidence="1">
    <name type="scientific">Eucalyptus grandis</name>
    <name type="common">Flooded gum</name>
    <dbReference type="NCBI Taxonomy" id="71139"/>
    <lineage>
        <taxon>Eukaryota</taxon>
        <taxon>Viridiplantae</taxon>
        <taxon>Streptophyta</taxon>
        <taxon>Embryophyta</taxon>
        <taxon>Tracheophyta</taxon>
        <taxon>Spermatophyta</taxon>
        <taxon>Magnoliopsida</taxon>
        <taxon>eudicotyledons</taxon>
        <taxon>Gunneridae</taxon>
        <taxon>Pentapetalae</taxon>
        <taxon>rosids</taxon>
        <taxon>malvids</taxon>
        <taxon>Myrtales</taxon>
        <taxon>Myrtaceae</taxon>
        <taxon>Myrtoideae</taxon>
        <taxon>Eucalypteae</taxon>
        <taxon>Eucalyptus</taxon>
    </lineage>
</organism>
<protein>
    <submittedName>
        <fullName evidence="1">Uncharacterized protein</fullName>
    </submittedName>
</protein>
<dbReference type="InParanoid" id="A0A059CMK8"/>
<dbReference type="EMBL" id="KK198755">
    <property type="protein sequence ID" value="KCW79170.1"/>
    <property type="molecule type" value="Genomic_DNA"/>
</dbReference>